<dbReference type="Gene3D" id="3.10.450.40">
    <property type="match status" value="1"/>
</dbReference>
<organism evidence="1 2">
    <name type="scientific">Aneurinibacillus soli</name>
    <dbReference type="NCBI Taxonomy" id="1500254"/>
    <lineage>
        <taxon>Bacteria</taxon>
        <taxon>Bacillati</taxon>
        <taxon>Bacillota</taxon>
        <taxon>Bacilli</taxon>
        <taxon>Bacillales</taxon>
        <taxon>Paenibacillaceae</taxon>
        <taxon>Aneurinibacillus group</taxon>
        <taxon>Aneurinibacillus</taxon>
    </lineage>
</organism>
<dbReference type="KEGG" id="asoc:CB4_03096"/>
<dbReference type="InterPro" id="IPR014239">
    <property type="entry name" value="YpeB_PepSY1-2"/>
</dbReference>
<dbReference type="Proteomes" id="UP000217696">
    <property type="component" value="Chromosome"/>
</dbReference>
<protein>
    <submittedName>
        <fullName evidence="1">Sporulation protein YpeB</fullName>
    </submittedName>
</protein>
<dbReference type="EMBL" id="AP017312">
    <property type="protein sequence ID" value="BAU28919.1"/>
    <property type="molecule type" value="Genomic_DNA"/>
</dbReference>
<dbReference type="GO" id="GO:0009847">
    <property type="term" value="P:spore germination"/>
    <property type="evidence" value="ECO:0007669"/>
    <property type="project" value="InterPro"/>
</dbReference>
<dbReference type="Pfam" id="PF20769">
    <property type="entry name" value="YPEB_N"/>
    <property type="match status" value="1"/>
</dbReference>
<accession>A0A0U5BF72</accession>
<sequence length="449" mass="50480">MYGRIAGVLFPVLAVGVIGAGMWGYQENKEKNSVLIKAENQYQRAFHNLNYHMDRLQDELGKTVAVNSRRQLTPSLTNVWRLAYSAQNDVSQLPLALMPFNHTEKFLANVADFSYQTAVRDLEREPLSKKEYDTLNKLYAHSKNIQGDLQKVQSAIMTKQLRWMDVETALASEHKQEDNTIVDGLKIIDKSVDGYRDVEFGSGIGSLNAGRKLKIQSMKGQVVSADEAKQKALAFVGLPATAIKQAIVTDNGKTREYESYSVRIERKDQKTPVFVDVAKKGGHVIWVLDERSVAGHKISVEDAHRRADDYLKRRGYVDMEAMSYDEYKGVAAFTYVCNQGGVRLYPDTVTVKIALDNGTATGFQGESYLLNHRVRAIPQAKISQSQARTKLNPAFAVKDVHKAIIEDERGEEVYTYEFYGSIGQESYRIYIDAQTGQEVKVEKIKASTL</sequence>
<evidence type="ECO:0000313" key="1">
    <source>
        <dbReference type="EMBL" id="BAU28919.1"/>
    </source>
</evidence>
<dbReference type="RefSeq" id="WP_096466614.1">
    <property type="nucleotide sequence ID" value="NZ_AP017312.1"/>
</dbReference>
<name>A0A0U5BF72_9BACL</name>
<dbReference type="Pfam" id="PF14620">
    <property type="entry name" value="YPEB_PepSY1-2"/>
    <property type="match status" value="1"/>
</dbReference>
<dbReference type="InterPro" id="IPR025711">
    <property type="entry name" value="PepSY"/>
</dbReference>
<keyword evidence="2" id="KW-1185">Reference proteome</keyword>
<reference evidence="1 2" key="1">
    <citation type="submission" date="2015-12" db="EMBL/GenBank/DDBJ databases">
        <title>Genome sequence of Aneurinibacillus soli.</title>
        <authorList>
            <person name="Lee J.S."/>
            <person name="Lee K.C."/>
            <person name="Kim K.K."/>
            <person name="Lee B.W."/>
        </authorList>
    </citation>
    <scope>NUCLEOTIDE SEQUENCE [LARGE SCALE GENOMIC DNA]</scope>
    <source>
        <strain evidence="1 2">CB4</strain>
    </source>
</reference>
<evidence type="ECO:0000313" key="2">
    <source>
        <dbReference type="Proteomes" id="UP000217696"/>
    </source>
</evidence>
<dbReference type="NCBIfam" id="TIGR02889">
    <property type="entry name" value="spore_YpeB"/>
    <property type="match status" value="1"/>
</dbReference>
<dbReference type="OrthoDB" id="2372097at2"/>
<dbReference type="InterPro" id="IPR048402">
    <property type="entry name" value="YpeB_N"/>
</dbReference>
<dbReference type="AlphaFoldDB" id="A0A0U5BF72"/>
<gene>
    <name evidence="1" type="primary">ypeB</name>
    <name evidence="1" type="ORF">CB4_03096</name>
</gene>
<dbReference type="Pfam" id="PF03413">
    <property type="entry name" value="PepSY"/>
    <property type="match status" value="1"/>
</dbReference>
<proteinExistence type="predicted"/>